<reference evidence="2" key="1">
    <citation type="submission" date="2016-11" db="EMBL/GenBank/DDBJ databases">
        <authorList>
            <person name="Varghese N."/>
            <person name="Submissions S."/>
        </authorList>
    </citation>
    <scope>NUCLEOTIDE SEQUENCE [LARGE SCALE GENOMIC DNA]</scope>
    <source>
        <strain evidence="2">DSM 15292</strain>
    </source>
</reference>
<dbReference type="AlphaFoldDB" id="A0A1N6HDK2"/>
<dbReference type="OrthoDB" id="5464618at2"/>
<organism evidence="1 2">
    <name type="scientific">Algoriphagus halophilus</name>
    <dbReference type="NCBI Taxonomy" id="226505"/>
    <lineage>
        <taxon>Bacteria</taxon>
        <taxon>Pseudomonadati</taxon>
        <taxon>Bacteroidota</taxon>
        <taxon>Cytophagia</taxon>
        <taxon>Cytophagales</taxon>
        <taxon>Cyclobacteriaceae</taxon>
        <taxon>Algoriphagus</taxon>
    </lineage>
</organism>
<accession>A0A1N6HDK2</accession>
<dbReference type="GO" id="GO:0032259">
    <property type="term" value="P:methylation"/>
    <property type="evidence" value="ECO:0007669"/>
    <property type="project" value="UniProtKB-KW"/>
</dbReference>
<sequence>MINNFFSFYSFLSHWLKKVDGYSLQSPFVFQVYQDLQNYLKTQISSNQQIEAVRKYLLSSSQNIKVLDLGAGSKKVNTHQRKVSDITRYSTSSKKYALLYQYFCQLTPANQVIELGTCMGITTQYLSKVTKGHLYTFEGSEEILQIARSTAQLTNASYILGDISTKLPEILSTLDQIDFALIDANHTYYGATNYFGLLLEKIHKDSIIAIGDIYWSKEMNKAWDEIKSHPQVFLSLDFFECGIVFFNPKLKKDHFTLGI</sequence>
<dbReference type="Pfam" id="PF13578">
    <property type="entry name" value="Methyltransf_24"/>
    <property type="match status" value="1"/>
</dbReference>
<dbReference type="EMBL" id="FSRC01000003">
    <property type="protein sequence ID" value="SIO17796.1"/>
    <property type="molecule type" value="Genomic_DNA"/>
</dbReference>
<dbReference type="Gene3D" id="3.40.50.150">
    <property type="entry name" value="Vaccinia Virus protein VP39"/>
    <property type="match status" value="1"/>
</dbReference>
<name>A0A1N6HDK2_9BACT</name>
<dbReference type="GO" id="GO:0008168">
    <property type="term" value="F:methyltransferase activity"/>
    <property type="evidence" value="ECO:0007669"/>
    <property type="project" value="UniProtKB-KW"/>
</dbReference>
<dbReference type="STRING" id="226505.SAMN05444394_3757"/>
<dbReference type="InterPro" id="IPR029063">
    <property type="entry name" value="SAM-dependent_MTases_sf"/>
</dbReference>
<dbReference type="SUPFAM" id="SSF53335">
    <property type="entry name" value="S-adenosyl-L-methionine-dependent methyltransferases"/>
    <property type="match status" value="1"/>
</dbReference>
<keyword evidence="2" id="KW-1185">Reference proteome</keyword>
<evidence type="ECO:0000313" key="1">
    <source>
        <dbReference type="EMBL" id="SIO17796.1"/>
    </source>
</evidence>
<gene>
    <name evidence="1" type="ORF">SAMN05444394_3757</name>
</gene>
<dbReference type="Proteomes" id="UP000185221">
    <property type="component" value="Unassembled WGS sequence"/>
</dbReference>
<protein>
    <submittedName>
        <fullName evidence="1">Methyltransferase domain-containing protein</fullName>
    </submittedName>
</protein>
<keyword evidence="1" id="KW-0808">Transferase</keyword>
<evidence type="ECO:0000313" key="2">
    <source>
        <dbReference type="Proteomes" id="UP000185221"/>
    </source>
</evidence>
<keyword evidence="1" id="KW-0489">Methyltransferase</keyword>
<proteinExistence type="predicted"/>